<keyword evidence="1" id="KW-1133">Transmembrane helix</keyword>
<dbReference type="InterPro" id="IPR025912">
    <property type="entry name" value="YrvL"/>
</dbReference>
<keyword evidence="3" id="KW-1185">Reference proteome</keyword>
<dbReference type="EMBL" id="JACHON010000003">
    <property type="protein sequence ID" value="MBB6512387.1"/>
    <property type="molecule type" value="Genomic_DNA"/>
</dbReference>
<feature type="transmembrane region" description="Helical" evidence="1">
    <location>
        <begin position="112"/>
        <end position="138"/>
    </location>
</feature>
<proteinExistence type="predicted"/>
<dbReference type="RefSeq" id="WP_184245544.1">
    <property type="nucleotide sequence ID" value="NZ_BAAACU010000058.1"/>
</dbReference>
<dbReference type="Proteomes" id="UP000572212">
    <property type="component" value="Unassembled WGS sequence"/>
</dbReference>
<evidence type="ECO:0000313" key="3">
    <source>
        <dbReference type="Proteomes" id="UP000572212"/>
    </source>
</evidence>
<sequence>MSEHNDDSFREKNMKQKIGTVVGVTLLIAVVLGFIIGIYVFGMAGIFRLLGIDYTSVWSLIMFVVSFFIIASIVELFSKPISELITENITGKFTALLVQFSIQSLSNGLCLFIVDVFIGSITLTLKTGFIVAILLTLLEMAFEDKENRSES</sequence>
<accession>A0A841RKJ2</accession>
<comment type="caution">
    <text evidence="2">The sequence shown here is derived from an EMBL/GenBank/DDBJ whole genome shotgun (WGS) entry which is preliminary data.</text>
</comment>
<keyword evidence="1" id="KW-0812">Transmembrane</keyword>
<dbReference type="AlphaFoldDB" id="A0A841RKJ2"/>
<keyword evidence="1" id="KW-0472">Membrane</keyword>
<feature type="transmembrane region" description="Helical" evidence="1">
    <location>
        <begin position="56"/>
        <end position="77"/>
    </location>
</feature>
<gene>
    <name evidence="2" type="ORF">GGQ92_001170</name>
</gene>
<protein>
    <submittedName>
        <fullName evidence="2">Small-conductance mechanosensitive channel</fullName>
    </submittedName>
</protein>
<evidence type="ECO:0000256" key="1">
    <source>
        <dbReference type="SAM" id="Phobius"/>
    </source>
</evidence>
<feature type="transmembrane region" description="Helical" evidence="1">
    <location>
        <begin position="21"/>
        <end position="50"/>
    </location>
</feature>
<organism evidence="2 3">
    <name type="scientific">Gracilibacillus halotolerans</name>
    <dbReference type="NCBI Taxonomy" id="74386"/>
    <lineage>
        <taxon>Bacteria</taxon>
        <taxon>Bacillati</taxon>
        <taxon>Bacillota</taxon>
        <taxon>Bacilli</taxon>
        <taxon>Bacillales</taxon>
        <taxon>Bacillaceae</taxon>
        <taxon>Gracilibacillus</taxon>
    </lineage>
</organism>
<evidence type="ECO:0000313" key="2">
    <source>
        <dbReference type="EMBL" id="MBB6512387.1"/>
    </source>
</evidence>
<dbReference type="Pfam" id="PF14184">
    <property type="entry name" value="YrvL"/>
    <property type="match status" value="1"/>
</dbReference>
<name>A0A841RKJ2_9BACI</name>
<reference evidence="2 3" key="1">
    <citation type="submission" date="2020-08" db="EMBL/GenBank/DDBJ databases">
        <title>Genomic Encyclopedia of Type Strains, Phase IV (KMG-IV): sequencing the most valuable type-strain genomes for metagenomic binning, comparative biology and taxonomic classification.</title>
        <authorList>
            <person name="Goeker M."/>
        </authorList>
    </citation>
    <scope>NUCLEOTIDE SEQUENCE [LARGE SCALE GENOMIC DNA]</scope>
    <source>
        <strain evidence="2 3">DSM 11805</strain>
    </source>
</reference>